<dbReference type="Proteomes" id="UP000249661">
    <property type="component" value="Unassembled WGS sequence"/>
</dbReference>
<evidence type="ECO:0000313" key="2">
    <source>
        <dbReference type="Proteomes" id="UP000249661"/>
    </source>
</evidence>
<evidence type="ECO:0000313" key="1">
    <source>
        <dbReference type="EMBL" id="RAH71781.1"/>
    </source>
</evidence>
<protein>
    <submittedName>
        <fullName evidence="1">Uncharacterized protein</fullName>
    </submittedName>
</protein>
<keyword evidence="2" id="KW-1185">Reference proteome</keyword>
<dbReference type="EMBL" id="KZ824947">
    <property type="protein sequence ID" value="RAH71781.1"/>
    <property type="molecule type" value="Genomic_DNA"/>
</dbReference>
<accession>A0ACD1HDC3</accession>
<reference evidence="1" key="1">
    <citation type="submission" date="2018-02" db="EMBL/GenBank/DDBJ databases">
        <title>The genomes of Aspergillus section Nigri reveals drivers in fungal speciation.</title>
        <authorList>
            <consortium name="DOE Joint Genome Institute"/>
            <person name="Vesth T.C."/>
            <person name="Nybo J."/>
            <person name="Theobald S."/>
            <person name="Brandl J."/>
            <person name="Frisvad J.C."/>
            <person name="Nielsen K.F."/>
            <person name="Lyhne E.K."/>
            <person name="Kogle M.E."/>
            <person name="Kuo A."/>
            <person name="Riley R."/>
            <person name="Clum A."/>
            <person name="Nolan M."/>
            <person name="Lipzen A."/>
            <person name="Salamov A."/>
            <person name="Henrissat B."/>
            <person name="Wiebenga A."/>
            <person name="De vries R.P."/>
            <person name="Grigoriev I.V."/>
            <person name="Mortensen U.H."/>
            <person name="Andersen M.R."/>
            <person name="Baker S.E."/>
        </authorList>
    </citation>
    <scope>NUCLEOTIDE SEQUENCE</scope>
    <source>
        <strain evidence="1">CBS 121060</strain>
    </source>
</reference>
<name>A0ACD1HDC3_9EURO</name>
<sequence length="60" mass="6885">MGTIHRERLHLFHSLTPTKDHVVVSSLPVETITFSTIYLAYSIVPSTFLSYEFISLFNRA</sequence>
<proteinExistence type="predicted"/>
<organism evidence="1 2">
    <name type="scientific">Aspergillus aculeatinus CBS 121060</name>
    <dbReference type="NCBI Taxonomy" id="1448322"/>
    <lineage>
        <taxon>Eukaryota</taxon>
        <taxon>Fungi</taxon>
        <taxon>Dikarya</taxon>
        <taxon>Ascomycota</taxon>
        <taxon>Pezizomycotina</taxon>
        <taxon>Eurotiomycetes</taxon>
        <taxon>Eurotiomycetidae</taxon>
        <taxon>Eurotiales</taxon>
        <taxon>Aspergillaceae</taxon>
        <taxon>Aspergillus</taxon>
        <taxon>Aspergillus subgen. Circumdati</taxon>
    </lineage>
</organism>
<gene>
    <name evidence="1" type="ORF">BO66DRAFT_390628</name>
</gene>